<dbReference type="OMA" id="GRGNWTT"/>
<dbReference type="Pfam" id="PF12248">
    <property type="entry name" value="Methyltransf_FA"/>
    <property type="match status" value="1"/>
</dbReference>
<feature type="domain" description="HYR" evidence="3">
    <location>
        <begin position="1320"/>
        <end position="1402"/>
    </location>
</feature>
<dbReference type="PROSITE" id="PS50825">
    <property type="entry name" value="HYR"/>
    <property type="match status" value="17"/>
</dbReference>
<dbReference type="PANTHER" id="PTHR24273">
    <property type="entry name" value="FI04643P-RELATED"/>
    <property type="match status" value="1"/>
</dbReference>
<dbReference type="InterPro" id="IPR022041">
    <property type="entry name" value="Methyltransf_FA"/>
</dbReference>
<evidence type="ECO:0000259" key="3">
    <source>
        <dbReference type="PROSITE" id="PS50825"/>
    </source>
</evidence>
<dbReference type="GeneID" id="110979434"/>
<feature type="domain" description="HYR" evidence="3">
    <location>
        <begin position="1158"/>
        <end position="1240"/>
    </location>
</feature>
<evidence type="ECO:0000256" key="2">
    <source>
        <dbReference type="SAM" id="Phobius"/>
    </source>
</evidence>
<feature type="transmembrane region" description="Helical" evidence="2">
    <location>
        <begin position="70"/>
        <end position="95"/>
    </location>
</feature>
<keyword evidence="4" id="KW-1185">Reference proteome</keyword>
<accession>A0A8B7YEA2</accession>
<keyword evidence="2" id="KW-0812">Transmembrane</keyword>
<keyword evidence="2" id="KW-1133">Transmembrane helix</keyword>
<feature type="domain" description="HYR" evidence="3">
    <location>
        <begin position="673"/>
        <end position="751"/>
    </location>
</feature>
<protein>
    <submittedName>
        <fullName evidence="5">Hyalin-like</fullName>
    </submittedName>
</protein>
<feature type="domain" description="HYR" evidence="3">
    <location>
        <begin position="106"/>
        <end position="189"/>
    </location>
</feature>
<feature type="domain" description="HYR" evidence="3">
    <location>
        <begin position="1403"/>
        <end position="1482"/>
    </location>
</feature>
<gene>
    <name evidence="5" type="primary">LOC110979434</name>
</gene>
<feature type="domain" description="HYR" evidence="3">
    <location>
        <begin position="835"/>
        <end position="915"/>
    </location>
</feature>
<dbReference type="Proteomes" id="UP000694845">
    <property type="component" value="Unplaced"/>
</dbReference>
<feature type="domain" description="HYR" evidence="3">
    <location>
        <begin position="1483"/>
        <end position="1565"/>
    </location>
</feature>
<proteinExistence type="predicted"/>
<feature type="domain" description="HYR" evidence="3">
    <location>
        <begin position="509"/>
        <end position="591"/>
    </location>
</feature>
<evidence type="ECO:0000313" key="4">
    <source>
        <dbReference type="Proteomes" id="UP000694845"/>
    </source>
</evidence>
<feature type="domain" description="HYR" evidence="3">
    <location>
        <begin position="995"/>
        <end position="1077"/>
    </location>
</feature>
<evidence type="ECO:0000256" key="1">
    <source>
        <dbReference type="ARBA" id="ARBA00022737"/>
    </source>
</evidence>
<dbReference type="KEGG" id="aplc:110979434"/>
<feature type="domain" description="HYR" evidence="3">
    <location>
        <begin position="916"/>
        <end position="994"/>
    </location>
</feature>
<feature type="domain" description="HYR" evidence="3">
    <location>
        <begin position="752"/>
        <end position="834"/>
    </location>
</feature>
<dbReference type="RefSeq" id="XP_022090907.1">
    <property type="nucleotide sequence ID" value="XM_022235215.1"/>
</dbReference>
<keyword evidence="1" id="KW-0677">Repeat</keyword>
<feature type="domain" description="HYR" evidence="3">
    <location>
        <begin position="190"/>
        <end position="273"/>
    </location>
</feature>
<keyword evidence="2" id="KW-0472">Membrane</keyword>
<sequence length="1726" mass="187752">MDERPRSPQSNQVHQIVEKGAQIKSYLSDIVSEKILAMHGRPPAQFHSNYKSRDDSKHAVDLTEKSCSRILIACGMTMIMLVIGAALVGGILLAVTHLDAKEEMVTVAALNLNLKCPGDIVTRTEPGKQFAVVSWKKPVLQGNANTTEVVTFQSNHESNTSFEIGDHEVVYTVTDPEKSQETCSFNVKVRDKERPLFVSCPQNIKIVTDASDGDFQRPTWDLPKAADNAGPPKVTTNYRGSERFDIGTTVIRYTATDAAGNVARCVFEVTIIDGTPPSILNCPGDLTETTDRPQWTVPTAADNDQLVSLESDWVPGDTFPLGRTRVTYVAEDSVGLKTECSFTVTVRDGTPPTIRSCPSDITQPTDLRLATAQVVWNPPTAQDNGDLEAFRSSHLPGDIFPLGTTEVVYTAVDSAGFTTDCSFNVTIIDLEAPKFTLCPSNIEKSTKQDGSFDPPTWPVPMATDNAGVPQVTPTYKLGEFELEVKMPVQYTATDASGNTATCLFFVTVADETPPVISNCPEDITVTADSHSPTGRGNWTTPTATDNGLHVTLTSNVRPGHAFRIGRTRVTYTAVDSAGLTTNCRFTVTVLDSSPPTIHDCPSDITQPTDRGVATAQVVWNPPTAWDNGDLEAFGSNHQPDDIFPLGMTEVVYKAVDLAGLANECSFNVTVIDLESPKFTVCPSNIEKGTNPDGSFDPPTWPVPVATDNAAVPQVTPTYEFGEFELEVKTPIQYTATDASGNNATCRFFVTVVDETPPVIRNCPENITVTADPDSPTGRGNWTTPTATDNGVHVTLTSMARPGDLFHIGQIRVTYTAVDSAGLTTNCHFTVTVLDGSPPTIYDCPSDITQPTDRGMPTAHVFWNPPTAWDHGELVAFHANLLPGNIFPLGTTEVVYTAVDSAGFITDCSFNVTIRDLEAPRFTLCPPNIEKGTNPDGSFDPPTWPVPVATDNTGVPQVTPAHEFGEFELEVKKPIQYTATDAFGNNATCLFYVTVVDETPPVISNCPDDVTVVADPQSPTGWGNWTMPKATDNGMHVTMTSNVRSGDLFRIGRTRVTYTAVDNAGLTTNCRFTVTVLDKEAPVFTHCPTDILRTTDVTGRYAYPFWRTPQAVDNSGDPLETTTNYRFQKFELNVRTPIVYTATDPSGNNATCLFYVLITDGTPPKIQNCPEDLTLSTDLHASTRRVNWSLPTTSDNSKNVSLTSDLKNGDLFPLGSSVVTFTATDPAGLTAKCHFTVTVVDMEPPRFTSCPPDMEETSNGRGQFDQPVWETPHAVDNVGQAEVTTAFDFAPFELGTTTLVEYTATDTFNNMATCAFFVTISDGTRPVLGDCPPDVTVPTDPRQPTAHVDWTPPTAEDNSGHVLLTSNFGPGERFPLGQTKVIYTAEDAAGLRDRCRFTVTVEDTEAPVFSYCPRDIEKETNADGKFGYPTWSFPRAIDNSRVNPNITTTSIFGVFPLEEATPIEYVASDKAGNTASCRFYVTVKDRTRPKITDCPGDMTVSIDPRSATGRAMWSVPVASDNGRLVSFESNWDPGDDFPAGQSNVTYTAVDSVGLTSTCQFTVTVEARCNLSLSTPAMKNTYQYRFPFPIAHRADDSTLIRFDFAVRSAGTVFIALADSDTISNVYEIGLARSKSFIRCGVQCKPHYITVKVPKLLSGAKYQRFWITYNSGRGLIKVGRGGGEPFLEWQDPSSDPLDVQRIGIASYHVADWKGYLCKNGTSSKGTDWL</sequence>
<dbReference type="Pfam" id="PF02494">
    <property type="entry name" value="HYR"/>
    <property type="match status" value="18"/>
</dbReference>
<feature type="domain" description="HYR" evidence="3">
    <location>
        <begin position="592"/>
        <end position="672"/>
    </location>
</feature>
<evidence type="ECO:0000313" key="5">
    <source>
        <dbReference type="RefSeq" id="XP_022090907.1"/>
    </source>
</evidence>
<name>A0A8B7YEA2_ACAPL</name>
<reference evidence="5" key="1">
    <citation type="submission" date="2025-08" db="UniProtKB">
        <authorList>
            <consortium name="RefSeq"/>
        </authorList>
    </citation>
    <scope>IDENTIFICATION</scope>
</reference>
<feature type="domain" description="HYR" evidence="3">
    <location>
        <begin position="347"/>
        <end position="429"/>
    </location>
</feature>
<dbReference type="InterPro" id="IPR003410">
    <property type="entry name" value="HYR_dom"/>
</dbReference>
<dbReference type="OrthoDB" id="10045365at2759"/>
<organism evidence="4 5">
    <name type="scientific">Acanthaster planci</name>
    <name type="common">Crown-of-thorns starfish</name>
    <dbReference type="NCBI Taxonomy" id="133434"/>
    <lineage>
        <taxon>Eukaryota</taxon>
        <taxon>Metazoa</taxon>
        <taxon>Echinodermata</taxon>
        <taxon>Eleutherozoa</taxon>
        <taxon>Asterozoa</taxon>
        <taxon>Asteroidea</taxon>
        <taxon>Valvatacea</taxon>
        <taxon>Valvatida</taxon>
        <taxon>Acanthasteridae</taxon>
        <taxon>Acanthaster</taxon>
    </lineage>
</organism>
<feature type="domain" description="HYR" evidence="3">
    <location>
        <begin position="1078"/>
        <end position="1157"/>
    </location>
</feature>
<feature type="domain" description="HYR" evidence="3">
    <location>
        <begin position="1241"/>
        <end position="1319"/>
    </location>
</feature>
<dbReference type="PANTHER" id="PTHR24273:SF32">
    <property type="entry name" value="HYALIN"/>
    <property type="match status" value="1"/>
</dbReference>
<feature type="domain" description="HYR" evidence="3">
    <location>
        <begin position="430"/>
        <end position="508"/>
    </location>
</feature>